<keyword evidence="5" id="KW-1185">Reference proteome</keyword>
<dbReference type="AlphaFoldDB" id="A0A915J6R3"/>
<dbReference type="OMA" id="FASGHKN"/>
<dbReference type="Proteomes" id="UP000887565">
    <property type="component" value="Unplaced"/>
</dbReference>
<organism evidence="5 6">
    <name type="scientific">Romanomermis culicivorax</name>
    <name type="common">Nematode worm</name>
    <dbReference type="NCBI Taxonomy" id="13658"/>
    <lineage>
        <taxon>Eukaryota</taxon>
        <taxon>Metazoa</taxon>
        <taxon>Ecdysozoa</taxon>
        <taxon>Nematoda</taxon>
        <taxon>Enoplea</taxon>
        <taxon>Dorylaimia</taxon>
        <taxon>Mermithida</taxon>
        <taxon>Mermithoidea</taxon>
        <taxon>Mermithidae</taxon>
        <taxon>Romanomermis</taxon>
    </lineage>
</organism>
<feature type="repeat" description="WD" evidence="3">
    <location>
        <begin position="148"/>
        <end position="180"/>
    </location>
</feature>
<evidence type="ECO:0000256" key="2">
    <source>
        <dbReference type="ARBA" id="ARBA00022737"/>
    </source>
</evidence>
<dbReference type="InterPro" id="IPR036322">
    <property type="entry name" value="WD40_repeat_dom_sf"/>
</dbReference>
<protein>
    <submittedName>
        <fullName evidence="6">DDB1- and CUL4-associated factor 8</fullName>
    </submittedName>
</protein>
<feature type="compositionally biased region" description="Polar residues" evidence="4">
    <location>
        <begin position="61"/>
        <end position="93"/>
    </location>
</feature>
<feature type="compositionally biased region" description="Polar residues" evidence="4">
    <location>
        <begin position="1"/>
        <end position="10"/>
    </location>
</feature>
<reference evidence="6" key="1">
    <citation type="submission" date="2022-11" db="UniProtKB">
        <authorList>
            <consortium name="WormBaseParasite"/>
        </authorList>
    </citation>
    <scope>IDENTIFICATION</scope>
</reference>
<keyword evidence="1 3" id="KW-0853">WD repeat</keyword>
<evidence type="ECO:0000313" key="5">
    <source>
        <dbReference type="Proteomes" id="UP000887565"/>
    </source>
</evidence>
<dbReference type="SUPFAM" id="SSF50978">
    <property type="entry name" value="WD40 repeat-like"/>
    <property type="match status" value="1"/>
</dbReference>
<evidence type="ECO:0000256" key="3">
    <source>
        <dbReference type="PROSITE-ProRule" id="PRU00221"/>
    </source>
</evidence>
<dbReference type="InterPro" id="IPR001680">
    <property type="entry name" value="WD40_rpt"/>
</dbReference>
<proteinExistence type="predicted"/>
<dbReference type="Gene3D" id="2.130.10.10">
    <property type="entry name" value="YVTN repeat-like/Quinoprotein amine dehydrogenase"/>
    <property type="match status" value="1"/>
</dbReference>
<dbReference type="Pfam" id="PF00400">
    <property type="entry name" value="WD40"/>
    <property type="match status" value="4"/>
</dbReference>
<sequence length="583" mass="65254">MTKFFPTNQIDAGAPSAMPCGAPSSSNEDDLVNKLDQTLATRLVSSSSSLSDDEDSDSSLKTARSSLSNNTDDENSPVSPTTVEKASNEVNVQQNDYILPGKSNWNCLREINSRQNGWKFSSNDNLFFQYRATGSLYFVQRLELMYKMQAHRGCVNCLNFNADGRRLASGSDDLSVIIWDWSRNLPILKFKSGHRSNVFQTKFMPISGDCHIVTCSRDGQIRLAELSTTGECKSTRKLAQHRGSAHKVSIFNDSPHLLLSCGEDGAVFEVDLRESAPKKLITVKKTDSKSRMIPLYSIQVNPVDERHFAVCGRDNFCRIFDRRFLHVDTPWKQFSPQHLIKTGPTVPRNYHSANVTCLSYNFDGSELLASYNDDDIFLFDVKSENLNSVKRKYTGHRNNATVKGVNFFGPKSEYVVSGSDCGFIYIWDKESQEIVQFLSGDEQGVVNVLEPHPSAPILATSGLDHDVKIWVPSNECPKFERELLKKLISSNTRCRDDDRQESENGFVDADMLWSMISRMRRMRRTRNAAAAGGDVSNNEEAGDGETSTDRDQDEEHEGSVVLETDGTSDDDDDNSPAIQCRTS</sequence>
<dbReference type="GO" id="GO:0005737">
    <property type="term" value="C:cytoplasm"/>
    <property type="evidence" value="ECO:0007669"/>
    <property type="project" value="TreeGrafter"/>
</dbReference>
<keyword evidence="2" id="KW-0677">Repeat</keyword>
<dbReference type="PANTHER" id="PTHR15574">
    <property type="entry name" value="WD REPEAT DOMAIN-CONTAINING FAMILY"/>
    <property type="match status" value="1"/>
</dbReference>
<feature type="compositionally biased region" description="Polar residues" evidence="4">
    <location>
        <begin position="35"/>
        <end position="44"/>
    </location>
</feature>
<dbReference type="PROSITE" id="PS50294">
    <property type="entry name" value="WD_REPEATS_REGION"/>
    <property type="match status" value="1"/>
</dbReference>
<dbReference type="PROSITE" id="PS50082">
    <property type="entry name" value="WD_REPEATS_2"/>
    <property type="match status" value="2"/>
</dbReference>
<accession>A0A915J6R3</accession>
<evidence type="ECO:0000256" key="1">
    <source>
        <dbReference type="ARBA" id="ARBA00022574"/>
    </source>
</evidence>
<dbReference type="PANTHER" id="PTHR15574:SF21">
    <property type="entry name" value="DDB1- AND CUL4-ASSOCIATED FACTOR 8"/>
    <property type="match status" value="1"/>
</dbReference>
<name>A0A915J6R3_ROMCU</name>
<dbReference type="InterPro" id="IPR045151">
    <property type="entry name" value="DCAF8"/>
</dbReference>
<evidence type="ECO:0000313" key="6">
    <source>
        <dbReference type="WBParaSite" id="nRc.2.0.1.t22157-RA"/>
    </source>
</evidence>
<dbReference type="InterPro" id="IPR015943">
    <property type="entry name" value="WD40/YVTN_repeat-like_dom_sf"/>
</dbReference>
<feature type="repeat" description="WD" evidence="3">
    <location>
        <begin position="348"/>
        <end position="389"/>
    </location>
</feature>
<evidence type="ECO:0000256" key="4">
    <source>
        <dbReference type="SAM" id="MobiDB-lite"/>
    </source>
</evidence>
<dbReference type="WBParaSite" id="nRc.2.0.1.t22157-RA">
    <property type="protein sequence ID" value="nRc.2.0.1.t22157-RA"/>
    <property type="gene ID" value="nRc.2.0.1.g22157"/>
</dbReference>
<feature type="region of interest" description="Disordered" evidence="4">
    <location>
        <begin position="525"/>
        <end position="583"/>
    </location>
</feature>
<dbReference type="SMART" id="SM00320">
    <property type="entry name" value="WD40"/>
    <property type="match status" value="7"/>
</dbReference>
<feature type="region of interest" description="Disordered" evidence="4">
    <location>
        <begin position="1"/>
        <end position="93"/>
    </location>
</feature>
<dbReference type="GO" id="GO:0080008">
    <property type="term" value="C:Cul4-RING E3 ubiquitin ligase complex"/>
    <property type="evidence" value="ECO:0007669"/>
    <property type="project" value="TreeGrafter"/>
</dbReference>